<dbReference type="AlphaFoldDB" id="A0A1Z3U0E7"/>
<dbReference type="KEGG" id="spet:CEP67_05435"/>
<dbReference type="Pfam" id="PF07849">
    <property type="entry name" value="DUF1641"/>
    <property type="match status" value="1"/>
</dbReference>
<evidence type="ECO:0000313" key="3">
    <source>
        <dbReference type="Proteomes" id="UP000235748"/>
    </source>
</evidence>
<dbReference type="Proteomes" id="UP000235748">
    <property type="component" value="Unassembled WGS sequence"/>
</dbReference>
<dbReference type="GeneID" id="98298190"/>
<dbReference type="InterPro" id="IPR012440">
    <property type="entry name" value="DUF1641"/>
</dbReference>
<dbReference type="EMBL" id="PNGG01000005">
    <property type="protein sequence ID" value="PMC18015.1"/>
    <property type="molecule type" value="Genomic_DNA"/>
</dbReference>
<dbReference type="Proteomes" id="UP001081438">
    <property type="component" value="Unassembled WGS sequence"/>
</dbReference>
<evidence type="ECO:0000313" key="2">
    <source>
        <dbReference type="EMBL" id="PMC18015.1"/>
    </source>
</evidence>
<dbReference type="RefSeq" id="WP_002471346.1">
    <property type="nucleotide sequence ID" value="NZ_CP022096.2"/>
</dbReference>
<gene>
    <name evidence="2" type="ORF">CJ235_09295</name>
    <name evidence="1" type="ORF">NW112_00925</name>
</gene>
<name>A0A1Z3U0E7_9STAP</name>
<proteinExistence type="predicted"/>
<accession>A0A1Z3U0E7</accession>
<organism evidence="2 3">
    <name type="scientific">Staphylococcus pettenkoferi</name>
    <dbReference type="NCBI Taxonomy" id="170573"/>
    <lineage>
        <taxon>Bacteria</taxon>
        <taxon>Bacillati</taxon>
        <taxon>Bacillota</taxon>
        <taxon>Bacilli</taxon>
        <taxon>Bacillales</taxon>
        <taxon>Staphylococcaceae</taxon>
        <taxon>Staphylococcus</taxon>
    </lineage>
</organism>
<evidence type="ECO:0000313" key="1">
    <source>
        <dbReference type="EMBL" id="MCY1593799.1"/>
    </source>
</evidence>
<sequence>MAERITKIRRVEKPKEQVKQENLEEVTSAISENKESILKAINLVSALDDAKILDALSGMVKGRGVIANKFATELNKEQYTGLISNMASLVFLLGDLDVNDLSHVLNKVNRGLRVANSANPNQKTSITGLFKVLRDDEINRGLTYMLNLLKGMSREE</sequence>
<comment type="caution">
    <text evidence="2">The sequence shown here is derived from an EMBL/GenBank/DDBJ whole genome shotgun (WGS) entry which is preliminary data.</text>
</comment>
<reference evidence="2 3" key="1">
    <citation type="submission" date="2017-09" db="EMBL/GenBank/DDBJ databases">
        <title>Bacterial strain isolated from the female urinary microbiota.</title>
        <authorList>
            <person name="Thomas-White K."/>
            <person name="Kumar N."/>
            <person name="Forster S."/>
            <person name="Putonti C."/>
            <person name="Lawley T."/>
            <person name="Wolfe A.J."/>
        </authorList>
    </citation>
    <scope>NUCLEOTIDE SEQUENCE [LARGE SCALE GENOMIC DNA]</scope>
    <source>
        <strain evidence="2 3">UMB0834</strain>
    </source>
</reference>
<dbReference type="STRING" id="170573.GCA_001076995_02058"/>
<dbReference type="PANTHER" id="PTHR38433:SF1">
    <property type="entry name" value="DUF1641 DOMAIN-CONTAINING PROTEIN"/>
    <property type="match status" value="1"/>
</dbReference>
<dbReference type="EMBL" id="JANSKX010000002">
    <property type="protein sequence ID" value="MCY1593799.1"/>
    <property type="molecule type" value="Genomic_DNA"/>
</dbReference>
<protein>
    <submittedName>
        <fullName evidence="2">DUF1641 domain-containing protein</fullName>
    </submittedName>
</protein>
<dbReference type="PANTHER" id="PTHR38433">
    <property type="match status" value="1"/>
</dbReference>
<reference evidence="1" key="2">
    <citation type="journal article" date="2022" name="Int. J. Mol. Sci.">
        <title>Phenotypic and genotypic virulence characterisation of Staphylococcus pettenkoferi strains isolated from human bloodstream and diabetic foot infections.</title>
        <authorList>
            <person name="Magnan C."/>
        </authorList>
    </citation>
    <scope>NUCLEOTIDE SEQUENCE</scope>
    <source>
        <strain evidence="1">NSP020P</strain>
    </source>
</reference>